<feature type="chain" id="PRO_5045606139" description="Hemolysin activation/secretion protein" evidence="4">
    <location>
        <begin position="30"/>
        <end position="601"/>
    </location>
</feature>
<keyword evidence="3" id="KW-0998">Cell outer membrane</keyword>
<dbReference type="RefSeq" id="WP_307062091.1">
    <property type="nucleotide sequence ID" value="NZ_JAUSUH010000008.1"/>
</dbReference>
<dbReference type="InterPro" id="IPR051544">
    <property type="entry name" value="TPS_OM_transporter"/>
</dbReference>
<evidence type="ECO:0000313" key="7">
    <source>
        <dbReference type="EMBL" id="MDQ0348890.1"/>
    </source>
</evidence>
<organism evidence="7 8">
    <name type="scientific">Ancylobacter vacuolatus</name>
    <dbReference type="NCBI Taxonomy" id="223389"/>
    <lineage>
        <taxon>Bacteria</taxon>
        <taxon>Pseudomonadati</taxon>
        <taxon>Pseudomonadota</taxon>
        <taxon>Alphaproteobacteria</taxon>
        <taxon>Hyphomicrobiales</taxon>
        <taxon>Xanthobacteraceae</taxon>
        <taxon>Ancylobacter</taxon>
    </lineage>
</organism>
<dbReference type="PANTHER" id="PTHR34597:SF3">
    <property type="entry name" value="OUTER MEMBRANE TRANSPORTER CDIB"/>
    <property type="match status" value="1"/>
</dbReference>
<accession>A0ABU0DKF1</accession>
<keyword evidence="8" id="KW-1185">Reference proteome</keyword>
<feature type="signal peptide" evidence="4">
    <location>
        <begin position="1"/>
        <end position="29"/>
    </location>
</feature>
<feature type="domain" description="Polypeptide-transport-associated ShlB-type" evidence="6">
    <location>
        <begin position="89"/>
        <end position="158"/>
    </location>
</feature>
<comment type="caution">
    <text evidence="7">The sequence shown here is derived from an EMBL/GenBank/DDBJ whole genome shotgun (WGS) entry which is preliminary data.</text>
</comment>
<dbReference type="Proteomes" id="UP001238467">
    <property type="component" value="Unassembled WGS sequence"/>
</dbReference>
<dbReference type="PANTHER" id="PTHR34597">
    <property type="entry name" value="SLR1661 PROTEIN"/>
    <property type="match status" value="1"/>
</dbReference>
<evidence type="ECO:0000259" key="5">
    <source>
        <dbReference type="Pfam" id="PF03865"/>
    </source>
</evidence>
<evidence type="ECO:0008006" key="9">
    <source>
        <dbReference type="Google" id="ProtNLM"/>
    </source>
</evidence>
<gene>
    <name evidence="7" type="ORF">J2S76_003324</name>
</gene>
<evidence type="ECO:0000256" key="1">
    <source>
        <dbReference type="ARBA" id="ARBA00022452"/>
    </source>
</evidence>
<dbReference type="Pfam" id="PF08479">
    <property type="entry name" value="POTRA_2"/>
    <property type="match status" value="1"/>
</dbReference>
<protein>
    <recommendedName>
        <fullName evidence="9">Hemolysin activation/secretion protein</fullName>
    </recommendedName>
</protein>
<keyword evidence="2" id="KW-0812">Transmembrane</keyword>
<dbReference type="Gene3D" id="2.40.160.50">
    <property type="entry name" value="membrane protein fhac: a member of the omp85/tpsb transporter family"/>
    <property type="match status" value="1"/>
</dbReference>
<keyword evidence="4" id="KW-0732">Signal</keyword>
<evidence type="ECO:0000313" key="8">
    <source>
        <dbReference type="Proteomes" id="UP001238467"/>
    </source>
</evidence>
<evidence type="ECO:0000256" key="2">
    <source>
        <dbReference type="ARBA" id="ARBA00022692"/>
    </source>
</evidence>
<sequence>MSAAALAPRLLVGAALALLAGLGVSPAQAQRVAPIERNLPPIISGQGGVVLGPQDLAGSADDSPLGILLAGLTLIGPTEGLPSRPAPGIRVGSIGAIERLPLEKALAPFLGQSLTLKRISEIQAAIAKAYRAAGYPFVSVVLPPQEVTGGVLVLRVVEFRTGAIRVIGATPGTEADLAARLRAAPGQRIWAPALDEDLTWLNRHPYRTVNALFAPGDDLGLSTLTLEVTPQKPWQIFAGASNTGTHSTGFDRYYAGFGAMLPGLPESFVSYQVTGSADFWADPASVGAGATQPNYYSQSARVVIGTGARQSVEIAPNYVATRQNEVGTVFAFDNMTFELPITYRTAISNLLPGVFAGDLIVGASGKTVSRGSYFDGADIGGASADLFQMMLGWVVVRSDTWGTTSLEARLVANPGGVLGGNNAADWSAYSAGRVTDLNYVYGGADITRLTRLPKGLSWVSQFSGVAAGQPLPSTEQLSLGGLYATRGYTLDDATVDTGLVWRNELRAPAFPLLSTLGVGNVTDEVSPYAFLDVGWGHLFGYESELGPVAHEDFSLAGIGLGVDYTLNRNLTASLVAGVALTDAIYSRPGDITVQARIYVSY</sequence>
<evidence type="ECO:0000259" key="6">
    <source>
        <dbReference type="Pfam" id="PF08479"/>
    </source>
</evidence>
<dbReference type="InterPro" id="IPR013686">
    <property type="entry name" value="Polypept-transport_assoc_ShlB"/>
</dbReference>
<keyword evidence="1" id="KW-0472">Membrane</keyword>
<feature type="domain" description="Haemolysin activator HlyB C-terminal" evidence="5">
    <location>
        <begin position="369"/>
        <end position="562"/>
    </location>
</feature>
<name>A0ABU0DKF1_9HYPH</name>
<dbReference type="Pfam" id="PF03865">
    <property type="entry name" value="ShlB"/>
    <property type="match status" value="1"/>
</dbReference>
<evidence type="ECO:0000256" key="4">
    <source>
        <dbReference type="SAM" id="SignalP"/>
    </source>
</evidence>
<proteinExistence type="predicted"/>
<reference evidence="7 8" key="1">
    <citation type="submission" date="2023-07" db="EMBL/GenBank/DDBJ databases">
        <title>Genomic Encyclopedia of Type Strains, Phase IV (KMG-IV): sequencing the most valuable type-strain genomes for metagenomic binning, comparative biology and taxonomic classification.</title>
        <authorList>
            <person name="Goeker M."/>
        </authorList>
    </citation>
    <scope>NUCLEOTIDE SEQUENCE [LARGE SCALE GENOMIC DNA]</scope>
    <source>
        <strain evidence="7 8">DSM 1277</strain>
    </source>
</reference>
<dbReference type="Gene3D" id="3.10.20.310">
    <property type="entry name" value="membrane protein fhac"/>
    <property type="match status" value="1"/>
</dbReference>
<evidence type="ECO:0000256" key="3">
    <source>
        <dbReference type="ARBA" id="ARBA00023237"/>
    </source>
</evidence>
<dbReference type="InterPro" id="IPR005565">
    <property type="entry name" value="Hemolysn_activator_HlyB_C"/>
</dbReference>
<dbReference type="EMBL" id="JAUSUH010000008">
    <property type="protein sequence ID" value="MDQ0348890.1"/>
    <property type="molecule type" value="Genomic_DNA"/>
</dbReference>
<keyword evidence="1" id="KW-1134">Transmembrane beta strand</keyword>